<dbReference type="EMBL" id="CP093313">
    <property type="protein sequence ID" value="UWZ85755.1"/>
    <property type="molecule type" value="Genomic_DNA"/>
</dbReference>
<dbReference type="RefSeq" id="WP_260795352.1">
    <property type="nucleotide sequence ID" value="NZ_CP093313.1"/>
</dbReference>
<proteinExistence type="predicted"/>
<accession>A0A9J7BSA5</accession>
<keyword evidence="1" id="KW-0732">Signal</keyword>
<dbReference type="AlphaFoldDB" id="A0A9J7BSA5"/>
<feature type="chain" id="PRO_5039924676" description="Carboxypeptidase regulatory-like domain-containing protein" evidence="1">
    <location>
        <begin position="19"/>
        <end position="678"/>
    </location>
</feature>
<evidence type="ECO:0000313" key="2">
    <source>
        <dbReference type="EMBL" id="UWZ85755.1"/>
    </source>
</evidence>
<feature type="signal peptide" evidence="1">
    <location>
        <begin position="1"/>
        <end position="18"/>
    </location>
</feature>
<reference evidence="2" key="1">
    <citation type="submission" date="2021-04" db="EMBL/GenBank/DDBJ databases">
        <title>Phylogenetic analysis of Acidobacteriaceae.</title>
        <authorList>
            <person name="Qiu L."/>
            <person name="Zhang Q."/>
        </authorList>
    </citation>
    <scope>NUCLEOTIDE SEQUENCE</scope>
    <source>
        <strain evidence="2">DSM 25168</strain>
    </source>
</reference>
<evidence type="ECO:0000313" key="3">
    <source>
        <dbReference type="Proteomes" id="UP001059380"/>
    </source>
</evidence>
<dbReference type="Proteomes" id="UP001059380">
    <property type="component" value="Chromosome"/>
</dbReference>
<keyword evidence="3" id="KW-1185">Reference proteome</keyword>
<sequence length="678" mass="69453">MKLLSVIAALLLSSFLNAQPGVPKSSGAVPRLVNFSGKALDEQGKPMAGITGVSFAIYKDQFEDDPLWMETQNAMVDAEGNYTVQLGATSVYGLPLELFSSAGSRWLGVRVNAGREQPRVLLLSVPYALKAADAQTLGGYPASAFLLAGTRAAASAPGSSVAMPQPVPAAATAVTTAGGAPNALAKFDGRSDIIGSQIFDNGTGVGIGISKPTVKLDVNGATTIHGPLLLPFASPATATAGRVSQPQGFSASSFNSSTASAVAQTFQWQAEPTGNNTDAPSANLSLLFKSVEPAPVETGLSISSQGIIQFAPGQTFPQGSGSGTVTSVGLSAPAADFTVSGGPVTGSGVLGLNWVVAPTYQNIPYAIVKRDAYGNATLNNLLAAGGITGIADMDAVSAISGFNKNSGSNAVGVEGDVNGAGTGVVGFSFNGGRGVKGEADGSSGQGVKGESFGYTTTADGFGPDGVDGIAHSDAGSGVAALNTAGGDAIFAQSAYGFAGYFLGNVAVQGNLSKAGGSFKIDHPLDPANKYLSHSFVESPDMKNIYDGVVTTNAQGKAVVQMPEWFEALNRDFRYQLTVMGQFAQAIVAGEMTSHSFIILTDKPNVKVSWQVTGTRHDAWADAHRIPVEQAKPDKERGLYLHPELFGAPVEKSIGAAHHPIAIRVLKQDKILVASPKAK</sequence>
<protein>
    <recommendedName>
        <fullName evidence="4">Carboxypeptidase regulatory-like domain-containing protein</fullName>
    </recommendedName>
</protein>
<name>A0A9J7BSA5_9BACT</name>
<dbReference type="KEGG" id="orp:MOP44_07370"/>
<evidence type="ECO:0000256" key="1">
    <source>
        <dbReference type="SAM" id="SignalP"/>
    </source>
</evidence>
<organism evidence="2 3">
    <name type="scientific">Occallatibacter riparius</name>
    <dbReference type="NCBI Taxonomy" id="1002689"/>
    <lineage>
        <taxon>Bacteria</taxon>
        <taxon>Pseudomonadati</taxon>
        <taxon>Acidobacteriota</taxon>
        <taxon>Terriglobia</taxon>
        <taxon>Terriglobales</taxon>
        <taxon>Acidobacteriaceae</taxon>
        <taxon>Occallatibacter</taxon>
    </lineage>
</organism>
<evidence type="ECO:0008006" key="4">
    <source>
        <dbReference type="Google" id="ProtNLM"/>
    </source>
</evidence>
<gene>
    <name evidence="2" type="ORF">MOP44_07370</name>
</gene>